<reference evidence="2 3" key="1">
    <citation type="submission" date="2019-12" db="EMBL/GenBank/DDBJ databases">
        <authorList>
            <person name="Alioto T."/>
            <person name="Alioto T."/>
            <person name="Gomez Garrido J."/>
        </authorList>
    </citation>
    <scope>NUCLEOTIDE SEQUENCE [LARGE SCALE GENOMIC DNA]</scope>
</reference>
<comment type="caution">
    <text evidence="2">The sequence shown here is derived from an EMBL/GenBank/DDBJ whole genome shotgun (WGS) entry which is preliminary data.</text>
</comment>
<organism evidence="2 3">
    <name type="scientific">Olea europaea subsp. europaea</name>
    <dbReference type="NCBI Taxonomy" id="158383"/>
    <lineage>
        <taxon>Eukaryota</taxon>
        <taxon>Viridiplantae</taxon>
        <taxon>Streptophyta</taxon>
        <taxon>Embryophyta</taxon>
        <taxon>Tracheophyta</taxon>
        <taxon>Spermatophyta</taxon>
        <taxon>Magnoliopsida</taxon>
        <taxon>eudicotyledons</taxon>
        <taxon>Gunneridae</taxon>
        <taxon>Pentapetalae</taxon>
        <taxon>asterids</taxon>
        <taxon>lamiids</taxon>
        <taxon>Lamiales</taxon>
        <taxon>Oleaceae</taxon>
        <taxon>Oleeae</taxon>
        <taxon>Olea</taxon>
    </lineage>
</organism>
<dbReference type="EMBL" id="CACTIH010001685">
    <property type="protein sequence ID" value="CAA2962809.1"/>
    <property type="molecule type" value="Genomic_DNA"/>
</dbReference>
<feature type="non-terminal residue" evidence="2">
    <location>
        <position position="192"/>
    </location>
</feature>
<dbReference type="Gramene" id="OE9A030910T1">
    <property type="protein sequence ID" value="OE9A030910C1"/>
    <property type="gene ID" value="OE9A030910"/>
</dbReference>
<name>A0A8S0Q9B4_OLEEU</name>
<evidence type="ECO:0000256" key="1">
    <source>
        <dbReference type="SAM" id="MobiDB-lite"/>
    </source>
</evidence>
<dbReference type="Proteomes" id="UP000594638">
    <property type="component" value="Unassembled WGS sequence"/>
</dbReference>
<feature type="compositionally biased region" description="Basic residues" evidence="1">
    <location>
        <begin position="90"/>
        <end position="107"/>
    </location>
</feature>
<sequence>MGVARKNRKPPPAWELNSPAGDDERGTRSRVSTTLGGVLECGQKMIIFVGRDLGRVSQPPRACPPSSRAAEEWNSRRPPISGAIIDQNRTPRRSKARCRRRSIKARRAGGGALPARPAGGGRARDFRLDSSLDSRILRREIESAQRPHTRSLECSAKGGAQPARITHWRDRTAIRGLPVRLRAGKTIARLVK</sequence>
<accession>A0A8S0Q9B4</accession>
<evidence type="ECO:0000313" key="3">
    <source>
        <dbReference type="Proteomes" id="UP000594638"/>
    </source>
</evidence>
<feature type="region of interest" description="Disordered" evidence="1">
    <location>
        <begin position="1"/>
        <end position="31"/>
    </location>
</feature>
<evidence type="ECO:0000313" key="2">
    <source>
        <dbReference type="EMBL" id="CAA2962809.1"/>
    </source>
</evidence>
<keyword evidence="3" id="KW-1185">Reference proteome</keyword>
<feature type="region of interest" description="Disordered" evidence="1">
    <location>
        <begin position="56"/>
        <end position="122"/>
    </location>
</feature>
<proteinExistence type="predicted"/>
<dbReference type="AlphaFoldDB" id="A0A8S0Q9B4"/>
<protein>
    <submittedName>
        <fullName evidence="2">Uncharacterized protein</fullName>
    </submittedName>
</protein>
<gene>
    <name evidence="2" type="ORF">OLEA9_A030910</name>
</gene>